<keyword evidence="3" id="KW-1185">Reference proteome</keyword>
<feature type="signal peptide" evidence="1">
    <location>
        <begin position="1"/>
        <end position="30"/>
    </location>
</feature>
<gene>
    <name evidence="2" type="ORF">OYT1_ch2455</name>
</gene>
<keyword evidence="1" id="KW-0732">Signal</keyword>
<evidence type="ECO:0000313" key="2">
    <source>
        <dbReference type="EMBL" id="BBE51968.1"/>
    </source>
</evidence>
<name>A0A2Z6GEI0_9PROT</name>
<evidence type="ECO:0000313" key="3">
    <source>
        <dbReference type="Proteomes" id="UP000033070"/>
    </source>
</evidence>
<protein>
    <submittedName>
        <fullName evidence="2">Uncharacterized protein</fullName>
    </submittedName>
</protein>
<organism evidence="2 3">
    <name type="scientific">Ferriphaselus amnicola</name>
    <dbReference type="NCBI Taxonomy" id="1188319"/>
    <lineage>
        <taxon>Bacteria</taxon>
        <taxon>Pseudomonadati</taxon>
        <taxon>Pseudomonadota</taxon>
        <taxon>Betaproteobacteria</taxon>
        <taxon>Nitrosomonadales</taxon>
        <taxon>Gallionellaceae</taxon>
        <taxon>Ferriphaselus</taxon>
    </lineage>
</organism>
<dbReference type="RefSeq" id="WP_062626599.1">
    <property type="nucleotide sequence ID" value="NZ_AP018738.1"/>
</dbReference>
<dbReference type="STRING" id="1188319.OYT1_01412"/>
<proteinExistence type="predicted"/>
<evidence type="ECO:0000256" key="1">
    <source>
        <dbReference type="SAM" id="SignalP"/>
    </source>
</evidence>
<dbReference type="AlphaFoldDB" id="A0A2Z6GEI0"/>
<dbReference type="EMBL" id="AP018738">
    <property type="protein sequence ID" value="BBE51968.1"/>
    <property type="molecule type" value="Genomic_DNA"/>
</dbReference>
<sequence>MPIKRYAALNSKARLVLAMGLLLTCASTYAVTEPAVVDPAAQTLIAPIAPVDPLVPLESPPVDPTAIGVMAPPPEAFAPPPPPPMDVPLAELPVDIDPALMPPPIDVPPAILPAP</sequence>
<accession>A0A2Z6GEI0</accession>
<dbReference type="Proteomes" id="UP000033070">
    <property type="component" value="Chromosome"/>
</dbReference>
<dbReference type="KEGG" id="fam:OYT1_ch2455"/>
<reference evidence="2 3" key="1">
    <citation type="submission" date="2018-06" db="EMBL/GenBank/DDBJ databases">
        <title>OYT1 Genome Sequencing.</title>
        <authorList>
            <person name="Kato S."/>
            <person name="Itoh T."/>
            <person name="Ohkuma M."/>
        </authorList>
    </citation>
    <scope>NUCLEOTIDE SEQUENCE [LARGE SCALE GENOMIC DNA]</scope>
    <source>
        <strain evidence="2 3">OYT1</strain>
    </source>
</reference>
<feature type="chain" id="PRO_5017362091" evidence="1">
    <location>
        <begin position="31"/>
        <end position="115"/>
    </location>
</feature>